<organism evidence="3 4">
    <name type="scientific">Pseudoxanthomonas sacheonensis</name>
    <dbReference type="NCBI Taxonomy" id="443615"/>
    <lineage>
        <taxon>Bacteria</taxon>
        <taxon>Pseudomonadati</taxon>
        <taxon>Pseudomonadota</taxon>
        <taxon>Gammaproteobacteria</taxon>
        <taxon>Lysobacterales</taxon>
        <taxon>Lysobacteraceae</taxon>
        <taxon>Pseudoxanthomonas</taxon>
    </lineage>
</organism>
<evidence type="ECO:0000259" key="2">
    <source>
        <dbReference type="Pfam" id="PF08327"/>
    </source>
</evidence>
<dbReference type="CDD" id="cd07814">
    <property type="entry name" value="SRPBCC_CalC_Aha1-like"/>
    <property type="match status" value="1"/>
</dbReference>
<dbReference type="SUPFAM" id="SSF55961">
    <property type="entry name" value="Bet v1-like"/>
    <property type="match status" value="1"/>
</dbReference>
<dbReference type="InterPro" id="IPR013538">
    <property type="entry name" value="ASHA1/2-like_C"/>
</dbReference>
<reference evidence="3 4" key="1">
    <citation type="submission" date="2023-07" db="EMBL/GenBank/DDBJ databases">
        <title>Sorghum-associated microbial communities from plants grown in Nebraska, USA.</title>
        <authorList>
            <person name="Schachtman D."/>
        </authorList>
    </citation>
    <scope>NUCLEOTIDE SEQUENCE [LARGE SCALE GENOMIC DNA]</scope>
    <source>
        <strain evidence="3 4">BE107</strain>
    </source>
</reference>
<evidence type="ECO:0000313" key="3">
    <source>
        <dbReference type="EMBL" id="MDR6840944.1"/>
    </source>
</evidence>
<accession>A0ABU1RQ98</accession>
<comment type="similarity">
    <text evidence="1">Belongs to the AHA1 family.</text>
</comment>
<sequence length="147" mass="16562">MSPTLPVEVSITRYFNAPPERVFDAWLVPRTLGQWMFGPRVRDENVVRLDVDPRVGGSFSLKVERKGELVDHIGTYLEMDRPHRLVFTWAIKGDSDDAPSQVRIDIAASSSGSVLTLVHTMDAKWAEYAQRTQDGWNTMLDALAGLF</sequence>
<protein>
    <submittedName>
        <fullName evidence="3">Uncharacterized protein YndB with AHSA1/START domain</fullName>
    </submittedName>
</protein>
<dbReference type="EMBL" id="JAVDTT010000001">
    <property type="protein sequence ID" value="MDR6840944.1"/>
    <property type="molecule type" value="Genomic_DNA"/>
</dbReference>
<comment type="caution">
    <text evidence="3">The sequence shown here is derived from an EMBL/GenBank/DDBJ whole genome shotgun (WGS) entry which is preliminary data.</text>
</comment>
<dbReference type="Proteomes" id="UP001254759">
    <property type="component" value="Unassembled WGS sequence"/>
</dbReference>
<dbReference type="Gene3D" id="3.30.530.20">
    <property type="match status" value="1"/>
</dbReference>
<name>A0ABU1RQ98_9GAMM</name>
<gene>
    <name evidence="3" type="ORF">J2W94_001208</name>
</gene>
<keyword evidence="4" id="KW-1185">Reference proteome</keyword>
<dbReference type="InterPro" id="IPR023393">
    <property type="entry name" value="START-like_dom_sf"/>
</dbReference>
<evidence type="ECO:0000313" key="4">
    <source>
        <dbReference type="Proteomes" id="UP001254759"/>
    </source>
</evidence>
<dbReference type="RefSeq" id="WP_310091125.1">
    <property type="nucleotide sequence ID" value="NZ_JAVDTT010000001.1"/>
</dbReference>
<dbReference type="Pfam" id="PF08327">
    <property type="entry name" value="AHSA1"/>
    <property type="match status" value="1"/>
</dbReference>
<evidence type="ECO:0000256" key="1">
    <source>
        <dbReference type="ARBA" id="ARBA00006817"/>
    </source>
</evidence>
<proteinExistence type="inferred from homology"/>
<feature type="domain" description="Activator of Hsp90 ATPase homologue 1/2-like C-terminal" evidence="2">
    <location>
        <begin position="16"/>
        <end position="146"/>
    </location>
</feature>